<keyword evidence="1" id="KW-0812">Transmembrane</keyword>
<dbReference type="Proteomes" id="UP000219336">
    <property type="component" value="Unassembled WGS sequence"/>
</dbReference>
<feature type="transmembrane region" description="Helical" evidence="1">
    <location>
        <begin position="61"/>
        <end position="79"/>
    </location>
</feature>
<accession>A0A240EQU7</accession>
<proteinExistence type="predicted"/>
<keyword evidence="1" id="KW-0472">Membrane</keyword>
<sequence length="94" mass="11347">MEDQDAKFHRWNNERKKGKFRFVLTSTLKIGIFFILGKILGTYLFGNESLISNMWYELPQHASIAFLIGFPMGFIDWYIREWLHRKNIARRKHI</sequence>
<dbReference type="AlphaFoldDB" id="A0A240EQU7"/>
<keyword evidence="1" id="KW-1133">Transmembrane helix</keyword>
<reference evidence="3" key="1">
    <citation type="submission" date="2016-06" db="EMBL/GenBank/DDBJ databases">
        <authorList>
            <person name="Rodrigo-Torres L."/>
            <person name="Arahal R.D."/>
            <person name="Lucena T."/>
        </authorList>
    </citation>
    <scope>NUCLEOTIDE SEQUENCE [LARGE SCALE GENOMIC DNA]</scope>
    <source>
        <strain evidence="3">CECT8203</strain>
    </source>
</reference>
<evidence type="ECO:0000313" key="2">
    <source>
        <dbReference type="EMBL" id="SNX50663.1"/>
    </source>
</evidence>
<gene>
    <name evidence="2" type="ORF">VTH8203_04324</name>
</gene>
<name>A0A240EQU7_9VIBR</name>
<protein>
    <submittedName>
        <fullName evidence="2">Uncharacterized protein</fullName>
    </submittedName>
</protein>
<feature type="transmembrane region" description="Helical" evidence="1">
    <location>
        <begin position="20"/>
        <end position="41"/>
    </location>
</feature>
<dbReference type="RefSeq" id="WP_096995577.1">
    <property type="nucleotide sequence ID" value="NZ_JBHSII010000001.1"/>
</dbReference>
<evidence type="ECO:0000313" key="3">
    <source>
        <dbReference type="Proteomes" id="UP000219336"/>
    </source>
</evidence>
<evidence type="ECO:0000256" key="1">
    <source>
        <dbReference type="SAM" id="Phobius"/>
    </source>
</evidence>
<organism evidence="2 3">
    <name type="scientific">Vibrio thalassae</name>
    <dbReference type="NCBI Taxonomy" id="1243014"/>
    <lineage>
        <taxon>Bacteria</taxon>
        <taxon>Pseudomonadati</taxon>
        <taxon>Pseudomonadota</taxon>
        <taxon>Gammaproteobacteria</taxon>
        <taxon>Vibrionales</taxon>
        <taxon>Vibrionaceae</taxon>
        <taxon>Vibrio</taxon>
    </lineage>
</organism>
<dbReference type="EMBL" id="OANU01000124">
    <property type="protein sequence ID" value="SNX50663.1"/>
    <property type="molecule type" value="Genomic_DNA"/>
</dbReference>
<dbReference type="OrthoDB" id="5877978at2"/>
<keyword evidence="3" id="KW-1185">Reference proteome</keyword>